<feature type="signal peptide" evidence="2">
    <location>
        <begin position="1"/>
        <end position="24"/>
    </location>
</feature>
<keyword evidence="4" id="KW-1185">Reference proteome</keyword>
<organism evidence="3 4">
    <name type="scientific">Methylophaga marina</name>
    <dbReference type="NCBI Taxonomy" id="45495"/>
    <lineage>
        <taxon>Bacteria</taxon>
        <taxon>Pseudomonadati</taxon>
        <taxon>Pseudomonadota</taxon>
        <taxon>Gammaproteobacteria</taxon>
        <taxon>Thiotrichales</taxon>
        <taxon>Piscirickettsiaceae</taxon>
        <taxon>Methylophaga</taxon>
    </lineage>
</organism>
<protein>
    <recommendedName>
        <fullName evidence="5">YtxH domain-containing protein</fullName>
    </recommendedName>
</protein>
<evidence type="ECO:0000256" key="1">
    <source>
        <dbReference type="SAM" id="MobiDB-lite"/>
    </source>
</evidence>
<dbReference type="PROSITE" id="PS51257">
    <property type="entry name" value="PROKAR_LIPOPROTEIN"/>
    <property type="match status" value="1"/>
</dbReference>
<accession>A0ABP3DIG9</accession>
<sequence>MKSMSESKSFSMICKAFLIMFAFAGVGMLSACDNDGPAEEMGEKIDNTVEDAGDAIDDAADDAGDAIEDSADEAEDAMDK</sequence>
<dbReference type="Proteomes" id="UP001501476">
    <property type="component" value="Unassembled WGS sequence"/>
</dbReference>
<evidence type="ECO:0000313" key="4">
    <source>
        <dbReference type="Proteomes" id="UP001501476"/>
    </source>
</evidence>
<name>A0ABP3DIG9_9GAMM</name>
<evidence type="ECO:0000256" key="2">
    <source>
        <dbReference type="SAM" id="SignalP"/>
    </source>
</evidence>
<comment type="caution">
    <text evidence="3">The sequence shown here is derived from an EMBL/GenBank/DDBJ whole genome shotgun (WGS) entry which is preliminary data.</text>
</comment>
<evidence type="ECO:0008006" key="5">
    <source>
        <dbReference type="Google" id="ProtNLM"/>
    </source>
</evidence>
<gene>
    <name evidence="3" type="ORF">GCM10008964_23250</name>
</gene>
<dbReference type="RefSeq" id="WP_286305914.1">
    <property type="nucleotide sequence ID" value="NZ_AP027741.1"/>
</dbReference>
<feature type="region of interest" description="Disordered" evidence="1">
    <location>
        <begin position="53"/>
        <end position="80"/>
    </location>
</feature>
<proteinExistence type="predicted"/>
<dbReference type="EMBL" id="BAAADG010000018">
    <property type="protein sequence ID" value="GAA0231441.1"/>
    <property type="molecule type" value="Genomic_DNA"/>
</dbReference>
<feature type="chain" id="PRO_5046655242" description="YtxH domain-containing protein" evidence="2">
    <location>
        <begin position="25"/>
        <end position="80"/>
    </location>
</feature>
<keyword evidence="2" id="KW-0732">Signal</keyword>
<reference evidence="4" key="1">
    <citation type="journal article" date="2019" name="Int. J. Syst. Evol. Microbiol.">
        <title>The Global Catalogue of Microorganisms (GCM) 10K type strain sequencing project: providing services to taxonomists for standard genome sequencing and annotation.</title>
        <authorList>
            <consortium name="The Broad Institute Genomics Platform"/>
            <consortium name="The Broad Institute Genome Sequencing Center for Infectious Disease"/>
            <person name="Wu L."/>
            <person name="Ma J."/>
        </authorList>
    </citation>
    <scope>NUCLEOTIDE SEQUENCE [LARGE SCALE GENOMIC DNA]</scope>
    <source>
        <strain evidence="4">JCM 6886</strain>
    </source>
</reference>
<evidence type="ECO:0000313" key="3">
    <source>
        <dbReference type="EMBL" id="GAA0231441.1"/>
    </source>
</evidence>